<dbReference type="PANTHER" id="PTHR21780">
    <property type="entry name" value="TRANSMEMBRANE PROTEIN 209"/>
    <property type="match status" value="1"/>
</dbReference>
<reference evidence="4" key="2">
    <citation type="submission" date="2025-08" db="UniProtKB">
        <authorList>
            <consortium name="Ensembl"/>
        </authorList>
    </citation>
    <scope>IDENTIFICATION</scope>
</reference>
<evidence type="ECO:0000256" key="2">
    <source>
        <dbReference type="SAM" id="MobiDB-lite"/>
    </source>
</evidence>
<reference evidence="5" key="1">
    <citation type="submission" date="2018-06" db="EMBL/GenBank/DDBJ databases">
        <title>Genome assembly of Danube salmon.</title>
        <authorList>
            <person name="Macqueen D.J."/>
            <person name="Gundappa M.K."/>
        </authorList>
    </citation>
    <scope>NUCLEOTIDE SEQUENCE [LARGE SCALE GENOMIC DNA]</scope>
</reference>
<dbReference type="Proteomes" id="UP000314982">
    <property type="component" value="Unassembled WGS sequence"/>
</dbReference>
<dbReference type="Ensembl" id="ENSHHUT00000058591.1">
    <property type="protein sequence ID" value="ENSHHUP00000056638.1"/>
    <property type="gene ID" value="ENSHHUG00000033789.1"/>
</dbReference>
<dbReference type="GO" id="GO:0016020">
    <property type="term" value="C:membrane"/>
    <property type="evidence" value="ECO:0007669"/>
    <property type="project" value="TreeGrafter"/>
</dbReference>
<evidence type="ECO:0000256" key="3">
    <source>
        <dbReference type="SAM" id="Phobius"/>
    </source>
</evidence>
<keyword evidence="3" id="KW-0812">Transmembrane</keyword>
<feature type="transmembrane region" description="Helical" evidence="3">
    <location>
        <begin position="25"/>
        <end position="44"/>
    </location>
</feature>
<feature type="compositionally biased region" description="Polar residues" evidence="2">
    <location>
        <begin position="233"/>
        <end position="247"/>
    </location>
</feature>
<dbReference type="AlphaFoldDB" id="A0A4W5P3G9"/>
<sequence length="496" mass="55610">MTPTKQEGMSTLIDRTMRMRREEQARQVVLAWAVLNVSLAGMIYTEMSGKLLSLYFNISYWPIWYIELAFASVFSLNALFDFWKYFKYTMAPSTIAVTPEQHRLLEKQEAQAPAQSSPLQGQSVLSFSPSRPASTSPKFSPNCVPGYSPLLSSPSTPGSGGHFSPSLAFGKLNYSPPSSYPSSIGPVDGTSLRARYRTSPSVFNSPGGKEDYMESLKTLDRFLRTEEEKSHRSQLGSPESVSPSHSPTFWNYSRSVGDYAQSLRKFQYQPACRSQAPSASKDETDLGSKQAAEEVWARITTSRLVVDSIDSWTAKLRNWINDTILVPLVKEMDSVNGQLRRMGCSELQIGELAHSGCMSSFRWNRGGDLKARKWDTDLPSDCAILMHVLCTYLDSRLPPHPKYPDGKTFTSQHFTQTPDKPDVTNENLFCIHQSSTNPPHYQLIYQGHVYSLPKGRNNLFHTVLMFLFVIKTKESGMLGRVNLGLSGVNILWIFGD</sequence>
<dbReference type="InterPro" id="IPR019176">
    <property type="entry name" value="Cytochrome_B561-rel"/>
</dbReference>
<organism evidence="4 5">
    <name type="scientific">Hucho hucho</name>
    <name type="common">huchen</name>
    <dbReference type="NCBI Taxonomy" id="62062"/>
    <lineage>
        <taxon>Eukaryota</taxon>
        <taxon>Metazoa</taxon>
        <taxon>Chordata</taxon>
        <taxon>Craniata</taxon>
        <taxon>Vertebrata</taxon>
        <taxon>Euteleostomi</taxon>
        <taxon>Actinopterygii</taxon>
        <taxon>Neopterygii</taxon>
        <taxon>Teleostei</taxon>
        <taxon>Protacanthopterygii</taxon>
        <taxon>Salmoniformes</taxon>
        <taxon>Salmonidae</taxon>
        <taxon>Salmoninae</taxon>
        <taxon>Hucho</taxon>
    </lineage>
</organism>
<proteinExistence type="predicted"/>
<name>A0A4W5P3G9_9TELE</name>
<keyword evidence="3" id="KW-0472">Membrane</keyword>
<evidence type="ECO:0000313" key="4">
    <source>
        <dbReference type="Ensembl" id="ENSHHUP00000056638.1"/>
    </source>
</evidence>
<feature type="region of interest" description="Disordered" evidence="2">
    <location>
        <begin position="106"/>
        <end position="140"/>
    </location>
</feature>
<accession>A0A4W5P3G9</accession>
<dbReference type="GeneTree" id="ENSGT00390000013963"/>
<feature type="compositionally biased region" description="Polar residues" evidence="2">
    <location>
        <begin position="113"/>
        <end position="139"/>
    </location>
</feature>
<protein>
    <recommendedName>
        <fullName evidence="1">Transmembrane protein 209</fullName>
    </recommendedName>
</protein>
<evidence type="ECO:0000256" key="1">
    <source>
        <dbReference type="ARBA" id="ARBA00015032"/>
    </source>
</evidence>
<dbReference type="PANTHER" id="PTHR21780:SF0">
    <property type="entry name" value="TRANSMEMBRANE PROTEIN 209"/>
    <property type="match status" value="1"/>
</dbReference>
<reference evidence="4" key="3">
    <citation type="submission" date="2025-09" db="UniProtKB">
        <authorList>
            <consortium name="Ensembl"/>
        </authorList>
    </citation>
    <scope>IDENTIFICATION</scope>
</reference>
<keyword evidence="5" id="KW-1185">Reference proteome</keyword>
<feature type="transmembrane region" description="Helical" evidence="3">
    <location>
        <begin position="64"/>
        <end position="83"/>
    </location>
</feature>
<feature type="region of interest" description="Disordered" evidence="2">
    <location>
        <begin position="225"/>
        <end position="247"/>
    </location>
</feature>
<evidence type="ECO:0000313" key="5">
    <source>
        <dbReference type="Proteomes" id="UP000314982"/>
    </source>
</evidence>
<keyword evidence="3" id="KW-1133">Transmembrane helix</keyword>
<dbReference type="Pfam" id="PF09786">
    <property type="entry name" value="CytochromB561_N"/>
    <property type="match status" value="1"/>
</dbReference>